<feature type="region of interest" description="Disordered" evidence="1">
    <location>
        <begin position="41"/>
        <end position="64"/>
    </location>
</feature>
<evidence type="ECO:0000256" key="1">
    <source>
        <dbReference type="SAM" id="MobiDB-lite"/>
    </source>
</evidence>
<evidence type="ECO:0000313" key="3">
    <source>
        <dbReference type="Proteomes" id="UP001054252"/>
    </source>
</evidence>
<dbReference type="EMBL" id="BPVZ01000075">
    <property type="protein sequence ID" value="GKV27263.1"/>
    <property type="molecule type" value="Genomic_DNA"/>
</dbReference>
<reference evidence="2 3" key="1">
    <citation type="journal article" date="2021" name="Commun. Biol.">
        <title>The genome of Shorea leprosula (Dipterocarpaceae) highlights the ecological relevance of drought in aseasonal tropical rainforests.</title>
        <authorList>
            <person name="Ng K.K.S."/>
            <person name="Kobayashi M.J."/>
            <person name="Fawcett J.A."/>
            <person name="Hatakeyama M."/>
            <person name="Paape T."/>
            <person name="Ng C.H."/>
            <person name="Ang C.C."/>
            <person name="Tnah L.H."/>
            <person name="Lee C.T."/>
            <person name="Nishiyama T."/>
            <person name="Sese J."/>
            <person name="O'Brien M.J."/>
            <person name="Copetti D."/>
            <person name="Mohd Noor M.I."/>
            <person name="Ong R.C."/>
            <person name="Putra M."/>
            <person name="Sireger I.Z."/>
            <person name="Indrioko S."/>
            <person name="Kosugi Y."/>
            <person name="Izuno A."/>
            <person name="Isagi Y."/>
            <person name="Lee S.L."/>
            <person name="Shimizu K.K."/>
        </authorList>
    </citation>
    <scope>NUCLEOTIDE SEQUENCE [LARGE SCALE GENOMIC DNA]</scope>
    <source>
        <strain evidence="2">214</strain>
    </source>
</reference>
<gene>
    <name evidence="2" type="ORF">SLEP1_g36455</name>
</gene>
<accession>A0AAV5KS16</accession>
<name>A0AAV5KS16_9ROSI</name>
<evidence type="ECO:0000313" key="2">
    <source>
        <dbReference type="EMBL" id="GKV27263.1"/>
    </source>
</evidence>
<dbReference type="AlphaFoldDB" id="A0AAV5KS16"/>
<proteinExistence type="predicted"/>
<keyword evidence="3" id="KW-1185">Reference proteome</keyword>
<protein>
    <submittedName>
        <fullName evidence="2">Uncharacterized protein</fullName>
    </submittedName>
</protein>
<sequence>MRSSLLNPLRNLLRGFQLSLLFSLYLDFSVYQLLPEQHFLGHDSSSGSPGRSGGLEADGDSRRI</sequence>
<dbReference type="Proteomes" id="UP001054252">
    <property type="component" value="Unassembled WGS sequence"/>
</dbReference>
<organism evidence="2 3">
    <name type="scientific">Rubroshorea leprosula</name>
    <dbReference type="NCBI Taxonomy" id="152421"/>
    <lineage>
        <taxon>Eukaryota</taxon>
        <taxon>Viridiplantae</taxon>
        <taxon>Streptophyta</taxon>
        <taxon>Embryophyta</taxon>
        <taxon>Tracheophyta</taxon>
        <taxon>Spermatophyta</taxon>
        <taxon>Magnoliopsida</taxon>
        <taxon>eudicotyledons</taxon>
        <taxon>Gunneridae</taxon>
        <taxon>Pentapetalae</taxon>
        <taxon>rosids</taxon>
        <taxon>malvids</taxon>
        <taxon>Malvales</taxon>
        <taxon>Dipterocarpaceae</taxon>
        <taxon>Rubroshorea</taxon>
    </lineage>
</organism>
<comment type="caution">
    <text evidence="2">The sequence shown here is derived from an EMBL/GenBank/DDBJ whole genome shotgun (WGS) entry which is preliminary data.</text>
</comment>